<keyword evidence="6" id="KW-0175">Coiled coil</keyword>
<sequence length="271" mass="31823">MRWRHRYVTLYLAQVRQRKQVQSPTKNDSKDEKEEISESNQTIFPNLSDADLRRLGLWVQSPSEDNSESLIGEENIESKYTSLVLAFKTDKMTLTRRLELQNKLRDQAEINMTHEVEALKAAVDLLNNLCTDIERNDLFEKIRHTIEALYNSALRVSSTAEIYGAVQQENRLSKAIDIILKYVENLKHLYEKEKNEHEETRKLLRESKTPATTPTEERRGSSSRRGSQLRRSTLTKNDSQNEILRNKYVFHFNFFSALSIQRQEKRNLCFI</sequence>
<keyword evidence="3" id="KW-0963">Cytoplasm</keyword>
<accession>A0A9P0MM09</accession>
<dbReference type="InterPro" id="IPR008677">
    <property type="entry name" value="MRVI1"/>
</dbReference>
<evidence type="ECO:0000256" key="2">
    <source>
        <dbReference type="ARBA" id="ARBA00004496"/>
    </source>
</evidence>
<dbReference type="Proteomes" id="UP001152798">
    <property type="component" value="Chromosome 4"/>
</dbReference>
<keyword evidence="4" id="KW-0812">Transmembrane</keyword>
<evidence type="ECO:0000256" key="1">
    <source>
        <dbReference type="ARBA" id="ARBA00004167"/>
    </source>
</evidence>
<dbReference type="AlphaFoldDB" id="A0A9P0MM09"/>
<dbReference type="GO" id="GO:0005737">
    <property type="term" value="C:cytoplasm"/>
    <property type="evidence" value="ECO:0007669"/>
    <property type="project" value="UniProtKB-SubCell"/>
</dbReference>
<protein>
    <submittedName>
        <fullName evidence="9">Uncharacterized protein</fullName>
    </submittedName>
</protein>
<keyword evidence="10" id="KW-1185">Reference proteome</keyword>
<evidence type="ECO:0000313" key="9">
    <source>
        <dbReference type="EMBL" id="CAH1400628.1"/>
    </source>
</evidence>
<evidence type="ECO:0000256" key="5">
    <source>
        <dbReference type="ARBA" id="ARBA00022989"/>
    </source>
</evidence>
<evidence type="ECO:0000313" key="10">
    <source>
        <dbReference type="Proteomes" id="UP001152798"/>
    </source>
</evidence>
<evidence type="ECO:0000256" key="4">
    <source>
        <dbReference type="ARBA" id="ARBA00022692"/>
    </source>
</evidence>
<feature type="compositionally biased region" description="Basic and acidic residues" evidence="8">
    <location>
        <begin position="194"/>
        <end position="208"/>
    </location>
</feature>
<dbReference type="OrthoDB" id="10062605at2759"/>
<evidence type="ECO:0000256" key="8">
    <source>
        <dbReference type="SAM" id="MobiDB-lite"/>
    </source>
</evidence>
<feature type="compositionally biased region" description="Low complexity" evidence="8">
    <location>
        <begin position="223"/>
        <end position="235"/>
    </location>
</feature>
<gene>
    <name evidence="9" type="ORF">NEZAVI_LOCUS9827</name>
</gene>
<comment type="subcellular location">
    <subcellularLocation>
        <location evidence="2">Cytoplasm</location>
    </subcellularLocation>
    <subcellularLocation>
        <location evidence="1">Membrane</location>
        <topology evidence="1">Single-pass membrane protein</topology>
    </subcellularLocation>
</comment>
<keyword evidence="7" id="KW-0472">Membrane</keyword>
<keyword evidence="5" id="KW-1133">Transmembrane helix</keyword>
<dbReference type="PANTHER" id="PTHR15352">
    <property type="entry name" value="LYMPHOID-RESTRICTED MEMBRANE PROTEIN, JAW1"/>
    <property type="match status" value="1"/>
</dbReference>
<evidence type="ECO:0000256" key="3">
    <source>
        <dbReference type="ARBA" id="ARBA00022490"/>
    </source>
</evidence>
<feature type="region of interest" description="Disordered" evidence="8">
    <location>
        <begin position="19"/>
        <end position="41"/>
    </location>
</feature>
<dbReference type="EMBL" id="OV725080">
    <property type="protein sequence ID" value="CAH1400628.1"/>
    <property type="molecule type" value="Genomic_DNA"/>
</dbReference>
<proteinExistence type="predicted"/>
<feature type="region of interest" description="Disordered" evidence="8">
    <location>
        <begin position="194"/>
        <end position="237"/>
    </location>
</feature>
<evidence type="ECO:0000256" key="6">
    <source>
        <dbReference type="ARBA" id="ARBA00023054"/>
    </source>
</evidence>
<dbReference type="Pfam" id="PF05781">
    <property type="entry name" value="MRVI1"/>
    <property type="match status" value="1"/>
</dbReference>
<dbReference type="GO" id="GO:0016020">
    <property type="term" value="C:membrane"/>
    <property type="evidence" value="ECO:0007669"/>
    <property type="project" value="UniProtKB-SubCell"/>
</dbReference>
<organism evidence="9 10">
    <name type="scientific">Nezara viridula</name>
    <name type="common">Southern green stink bug</name>
    <name type="synonym">Cimex viridulus</name>
    <dbReference type="NCBI Taxonomy" id="85310"/>
    <lineage>
        <taxon>Eukaryota</taxon>
        <taxon>Metazoa</taxon>
        <taxon>Ecdysozoa</taxon>
        <taxon>Arthropoda</taxon>
        <taxon>Hexapoda</taxon>
        <taxon>Insecta</taxon>
        <taxon>Pterygota</taxon>
        <taxon>Neoptera</taxon>
        <taxon>Paraneoptera</taxon>
        <taxon>Hemiptera</taxon>
        <taxon>Heteroptera</taxon>
        <taxon>Panheteroptera</taxon>
        <taxon>Pentatomomorpha</taxon>
        <taxon>Pentatomoidea</taxon>
        <taxon>Pentatomidae</taxon>
        <taxon>Pentatominae</taxon>
        <taxon>Nezara</taxon>
    </lineage>
</organism>
<reference evidence="9" key="1">
    <citation type="submission" date="2022-01" db="EMBL/GenBank/DDBJ databases">
        <authorList>
            <person name="King R."/>
        </authorList>
    </citation>
    <scope>NUCLEOTIDE SEQUENCE</scope>
</reference>
<evidence type="ECO:0000256" key="7">
    <source>
        <dbReference type="ARBA" id="ARBA00023136"/>
    </source>
</evidence>
<dbReference type="PANTHER" id="PTHR15352:SF1">
    <property type="entry name" value="KASH5-LIKE COILED-COIL DOMAIN-CONTAINING PROTEIN"/>
    <property type="match status" value="1"/>
</dbReference>
<name>A0A9P0MM09_NEZVI</name>